<feature type="domain" description="ABC transmembrane type-1" evidence="8">
    <location>
        <begin position="218"/>
        <end position="415"/>
    </location>
</feature>
<comment type="caution">
    <text evidence="9">The sequence shown here is derived from an EMBL/GenBank/DDBJ whole genome shotgun (WGS) entry which is preliminary data.</text>
</comment>
<evidence type="ECO:0000313" key="9">
    <source>
        <dbReference type="EMBL" id="EHJ56436.1"/>
    </source>
</evidence>
<keyword evidence="6 7" id="KW-0472">Membrane</keyword>
<reference evidence="9 10" key="1">
    <citation type="journal article" date="2014" name="Int. J. Syst. Evol. Microbiol.">
        <title>Phylogenomics and the dynamic genome evolution of the genus Streptococcus.</title>
        <authorList>
            <consortium name="The Broad Institute Genome Sequencing Platform"/>
            <person name="Richards V.P."/>
            <person name="Palmer S.R."/>
            <person name="Pavinski Bitar P.D."/>
            <person name="Qin X."/>
            <person name="Weinstock G.M."/>
            <person name="Highlander S.K."/>
            <person name="Town C.D."/>
            <person name="Burne R.A."/>
            <person name="Stanhope M.J."/>
        </authorList>
    </citation>
    <scope>NUCLEOTIDE SEQUENCE [LARGE SCALE GENOMIC DNA]</scope>
    <source>
        <strain evidence="9 10">2285-97</strain>
    </source>
</reference>
<dbReference type="STRING" id="764291.STRUR_0379"/>
<evidence type="ECO:0000256" key="6">
    <source>
        <dbReference type="ARBA" id="ARBA00023136"/>
    </source>
</evidence>
<evidence type="ECO:0000313" key="10">
    <source>
        <dbReference type="Proteomes" id="UP000005388"/>
    </source>
</evidence>
<dbReference type="InterPro" id="IPR000515">
    <property type="entry name" value="MetI-like"/>
</dbReference>
<dbReference type="EMBL" id="AEUZ02000001">
    <property type="protein sequence ID" value="EHJ56436.1"/>
    <property type="molecule type" value="Genomic_DNA"/>
</dbReference>
<dbReference type="Gene3D" id="1.10.3720.10">
    <property type="entry name" value="MetI-like"/>
    <property type="match status" value="1"/>
</dbReference>
<dbReference type="AlphaFoldDB" id="G5KC65"/>
<dbReference type="eggNOG" id="COG0601">
    <property type="taxonomic scope" value="Bacteria"/>
</dbReference>
<evidence type="ECO:0000256" key="5">
    <source>
        <dbReference type="ARBA" id="ARBA00022989"/>
    </source>
</evidence>
<keyword evidence="3" id="KW-1003">Cell membrane</keyword>
<organism evidence="9 10">
    <name type="scientific">Streptococcus urinalis 2285-97</name>
    <dbReference type="NCBI Taxonomy" id="764291"/>
    <lineage>
        <taxon>Bacteria</taxon>
        <taxon>Bacillati</taxon>
        <taxon>Bacillota</taxon>
        <taxon>Bacilli</taxon>
        <taxon>Lactobacillales</taxon>
        <taxon>Streptococcaceae</taxon>
        <taxon>Streptococcus</taxon>
    </lineage>
</organism>
<dbReference type="CDD" id="cd06261">
    <property type="entry name" value="TM_PBP2"/>
    <property type="match status" value="1"/>
</dbReference>
<name>G5KC65_9STRE</name>
<dbReference type="GO" id="GO:0005886">
    <property type="term" value="C:plasma membrane"/>
    <property type="evidence" value="ECO:0007669"/>
    <property type="project" value="UniProtKB-SubCell"/>
</dbReference>
<dbReference type="Pfam" id="PF00528">
    <property type="entry name" value="BPD_transp_1"/>
    <property type="match status" value="1"/>
</dbReference>
<keyword evidence="5 7" id="KW-1133">Transmembrane helix</keyword>
<dbReference type="PROSITE" id="PS50928">
    <property type="entry name" value="ABC_TM1"/>
    <property type="match status" value="1"/>
</dbReference>
<evidence type="ECO:0000256" key="1">
    <source>
        <dbReference type="ARBA" id="ARBA00004651"/>
    </source>
</evidence>
<dbReference type="PANTHER" id="PTHR30465">
    <property type="entry name" value="INNER MEMBRANE ABC TRANSPORTER"/>
    <property type="match status" value="1"/>
</dbReference>
<evidence type="ECO:0000256" key="4">
    <source>
        <dbReference type="ARBA" id="ARBA00022692"/>
    </source>
</evidence>
<gene>
    <name evidence="9" type="ORF">STRUR_0379</name>
</gene>
<keyword evidence="10" id="KW-1185">Reference proteome</keyword>
<protein>
    <submittedName>
        <fullName evidence="9">ABC transporter, permease protein</fullName>
    </submittedName>
</protein>
<feature type="transmembrane region" description="Helical" evidence="7">
    <location>
        <begin position="356"/>
        <end position="380"/>
    </location>
</feature>
<evidence type="ECO:0000256" key="3">
    <source>
        <dbReference type="ARBA" id="ARBA00022475"/>
    </source>
</evidence>
<evidence type="ECO:0000259" key="8">
    <source>
        <dbReference type="PROSITE" id="PS50928"/>
    </source>
</evidence>
<dbReference type="GO" id="GO:0055085">
    <property type="term" value="P:transmembrane transport"/>
    <property type="evidence" value="ECO:0007669"/>
    <property type="project" value="InterPro"/>
</dbReference>
<proteinExistence type="inferred from homology"/>
<evidence type="ECO:0000256" key="7">
    <source>
        <dbReference type="RuleBase" id="RU363032"/>
    </source>
</evidence>
<dbReference type="PANTHER" id="PTHR30465:SF0">
    <property type="entry name" value="OLIGOPEPTIDE TRANSPORT SYSTEM PERMEASE PROTEIN APPB"/>
    <property type="match status" value="1"/>
</dbReference>
<feature type="transmembrane region" description="Helical" evidence="7">
    <location>
        <begin position="224"/>
        <end position="244"/>
    </location>
</feature>
<dbReference type="Proteomes" id="UP000005388">
    <property type="component" value="Unassembled WGS sequence"/>
</dbReference>
<dbReference type="InterPro" id="IPR035906">
    <property type="entry name" value="MetI-like_sf"/>
</dbReference>
<keyword evidence="2 7" id="KW-0813">Transport</keyword>
<accession>G5KC65</accession>
<feature type="transmembrane region" description="Helical" evidence="7">
    <location>
        <begin position="400"/>
        <end position="424"/>
    </location>
</feature>
<comment type="subcellular location">
    <subcellularLocation>
        <location evidence="1 7">Cell membrane</location>
        <topology evidence="1 7">Multi-pass membrane protein</topology>
    </subcellularLocation>
</comment>
<keyword evidence="4 7" id="KW-0812">Transmembrane</keyword>
<dbReference type="SUPFAM" id="SSF161098">
    <property type="entry name" value="MetI-like"/>
    <property type="match status" value="1"/>
</dbReference>
<sequence>MGYIEFYDSKELQQEASKQFKNVTTNPSASNKKYYQAFVAKLGSGWRLKQYKESKAYYAFRKIPIHERVWHFFRGLIVLDHPWKIKDPENPNLKRYITLENDKAVGPALVGSGTKHRYLIYFTKHFPFVHQNFITMNLGISYPTYANIPVTQVISQGQGRTQTREVTFPTGITKLSSIDIYSRTYKNPKNMDSRDKLNFGANDAYTATLNHYAEPSMISNSFKIGIIGVILSYLLGLPIGMLMAHFKDGIFDRGMTALTTFMLALPSIALIYIIRFMGSLVGLPDTFPLLGSGDPKSYVLPTIILGILGTPGTVIWFRRFLVDLQGSDFVRFARAKGLSEAEISKKHLFKQAMVPIVNGIPQAIVATIAGATLTETVFAFPGMGKMLIDSIKAANNTMVVGLVFIFSVLSILGLLCGDILMTILDPRIKLSNKGGK</sequence>
<feature type="transmembrane region" description="Helical" evidence="7">
    <location>
        <begin position="256"/>
        <end position="278"/>
    </location>
</feature>
<feature type="transmembrane region" description="Helical" evidence="7">
    <location>
        <begin position="298"/>
        <end position="317"/>
    </location>
</feature>
<evidence type="ECO:0000256" key="2">
    <source>
        <dbReference type="ARBA" id="ARBA00022448"/>
    </source>
</evidence>
<comment type="similarity">
    <text evidence="7">Belongs to the binding-protein-dependent transport system permease family.</text>
</comment>